<evidence type="ECO:0000256" key="2">
    <source>
        <dbReference type="ARBA" id="ARBA00022448"/>
    </source>
</evidence>
<feature type="transmembrane region" description="Helical" evidence="7">
    <location>
        <begin position="175"/>
        <end position="198"/>
    </location>
</feature>
<keyword evidence="5 7" id="KW-0472">Membrane</keyword>
<gene>
    <name evidence="9" type="primary">ABSGL_11288.1 scaffold 12295</name>
</gene>
<feature type="domain" description="Major facilitator superfamily (MFS) profile" evidence="8">
    <location>
        <begin position="50"/>
        <end position="434"/>
    </location>
</feature>
<evidence type="ECO:0000256" key="5">
    <source>
        <dbReference type="ARBA" id="ARBA00023136"/>
    </source>
</evidence>
<protein>
    <recommendedName>
        <fullName evidence="8">Major facilitator superfamily (MFS) profile domain-containing protein</fullName>
    </recommendedName>
</protein>
<evidence type="ECO:0000256" key="4">
    <source>
        <dbReference type="ARBA" id="ARBA00022989"/>
    </source>
</evidence>
<organism evidence="9">
    <name type="scientific">Absidia glauca</name>
    <name type="common">Pin mould</name>
    <dbReference type="NCBI Taxonomy" id="4829"/>
    <lineage>
        <taxon>Eukaryota</taxon>
        <taxon>Fungi</taxon>
        <taxon>Fungi incertae sedis</taxon>
        <taxon>Mucoromycota</taxon>
        <taxon>Mucoromycotina</taxon>
        <taxon>Mucoromycetes</taxon>
        <taxon>Mucorales</taxon>
        <taxon>Cunninghamellaceae</taxon>
        <taxon>Absidia</taxon>
    </lineage>
</organism>
<dbReference type="InterPro" id="IPR036259">
    <property type="entry name" value="MFS_trans_sf"/>
</dbReference>
<dbReference type="FunCoup" id="A0A163K9E9">
    <property type="interactions" value="193"/>
</dbReference>
<evidence type="ECO:0000256" key="1">
    <source>
        <dbReference type="ARBA" id="ARBA00004141"/>
    </source>
</evidence>
<evidence type="ECO:0000256" key="3">
    <source>
        <dbReference type="ARBA" id="ARBA00022692"/>
    </source>
</evidence>
<feature type="compositionally biased region" description="Polar residues" evidence="6">
    <location>
        <begin position="11"/>
        <end position="24"/>
    </location>
</feature>
<feature type="transmembrane region" description="Helical" evidence="7">
    <location>
        <begin position="204"/>
        <end position="224"/>
    </location>
</feature>
<feature type="transmembrane region" description="Helical" evidence="7">
    <location>
        <begin position="141"/>
        <end position="163"/>
    </location>
</feature>
<dbReference type="PANTHER" id="PTHR23502">
    <property type="entry name" value="MAJOR FACILITATOR SUPERFAMILY"/>
    <property type="match status" value="1"/>
</dbReference>
<keyword evidence="10" id="KW-1185">Reference proteome</keyword>
<dbReference type="GO" id="GO:0005886">
    <property type="term" value="C:plasma membrane"/>
    <property type="evidence" value="ECO:0007669"/>
    <property type="project" value="TreeGrafter"/>
</dbReference>
<dbReference type="SUPFAM" id="SSF103473">
    <property type="entry name" value="MFS general substrate transporter"/>
    <property type="match status" value="1"/>
</dbReference>
<accession>A0A163K9E9</accession>
<dbReference type="InParanoid" id="A0A163K9E9"/>
<evidence type="ECO:0000256" key="7">
    <source>
        <dbReference type="SAM" id="Phobius"/>
    </source>
</evidence>
<dbReference type="Pfam" id="PF07690">
    <property type="entry name" value="MFS_1"/>
    <property type="match status" value="1"/>
</dbReference>
<dbReference type="EMBL" id="LT554468">
    <property type="protein sequence ID" value="SAM05413.1"/>
    <property type="molecule type" value="Genomic_DNA"/>
</dbReference>
<name>A0A163K9E9_ABSGL</name>
<keyword evidence="3 7" id="KW-0812">Transmembrane</keyword>
<dbReference type="InterPro" id="IPR020846">
    <property type="entry name" value="MFS_dom"/>
</dbReference>
<feature type="transmembrane region" description="Helical" evidence="7">
    <location>
        <begin position="49"/>
        <end position="71"/>
    </location>
</feature>
<feature type="transmembrane region" description="Helical" evidence="7">
    <location>
        <begin position="384"/>
        <end position="402"/>
    </location>
</feature>
<comment type="subcellular location">
    <subcellularLocation>
        <location evidence="1">Membrane</location>
        <topology evidence="1">Multi-pass membrane protein</topology>
    </subcellularLocation>
</comment>
<reference evidence="9" key="1">
    <citation type="submission" date="2016-04" db="EMBL/GenBank/DDBJ databases">
        <authorList>
            <person name="Evans L.H."/>
            <person name="Alamgir A."/>
            <person name="Owens N."/>
            <person name="Weber N.D."/>
            <person name="Virtaneva K."/>
            <person name="Barbian K."/>
            <person name="Babar A."/>
            <person name="Rosenke K."/>
        </authorList>
    </citation>
    <scope>NUCLEOTIDE SEQUENCE [LARGE SCALE GENOMIC DNA]</scope>
    <source>
        <strain evidence="9">CBS 101.48</strain>
    </source>
</reference>
<dbReference type="OMA" id="GNMFFFM"/>
<sequence length="434" mass="48031">MSIPRTDEESSLQTAISDSQHQSQKVEQSQYDTVDLANPQHWAGNKKTLNFAIVFINGFVSFFSSSIYVPALTSVQHFFNVEITVITATIALYMMINGIAPLFWAPLSQRVGRRPIYIVSMVLYTIFSVICGVSKNIGMFFVFRMLQAVAASAAQAIGGGSIADMYNFQSRGKMMSIFLLGTVFGPVFGPIVGGYVNMALGWQWIFYIKTILGGLISLMNIFLLSESLYRPNYVPVHDESKSKFGNWWANFKFNPFSSLVLLGRIDVLLGALPMSVTFGLFYCVVTVLEPTFGPLYGFTSGSVGLSFLGSGIGNLLGAGLCAMTLDRLHLRLIAPRRAEMERNGIEYKNGMLSELRLLPSPVSQFFLVMGFLFYGWFLEAKLPWIAPLVGLGCLGFGLMSMVSMSTNYLVEGYVPKAAESKLYNLEIIFSDICR</sequence>
<evidence type="ECO:0000259" key="8">
    <source>
        <dbReference type="PROSITE" id="PS50850"/>
    </source>
</evidence>
<dbReference type="GO" id="GO:0022857">
    <property type="term" value="F:transmembrane transporter activity"/>
    <property type="evidence" value="ECO:0007669"/>
    <property type="project" value="InterPro"/>
</dbReference>
<keyword evidence="2" id="KW-0813">Transport</keyword>
<dbReference type="STRING" id="4829.A0A163K9E9"/>
<proteinExistence type="predicted"/>
<dbReference type="OrthoDB" id="2130629at2759"/>
<evidence type="ECO:0000256" key="6">
    <source>
        <dbReference type="SAM" id="MobiDB-lite"/>
    </source>
</evidence>
<dbReference type="Gene3D" id="1.20.1720.10">
    <property type="entry name" value="Multidrug resistance protein D"/>
    <property type="match status" value="1"/>
</dbReference>
<keyword evidence="4 7" id="KW-1133">Transmembrane helix</keyword>
<feature type="transmembrane region" description="Helical" evidence="7">
    <location>
        <begin position="267"/>
        <end position="288"/>
    </location>
</feature>
<dbReference type="PROSITE" id="PS50850">
    <property type="entry name" value="MFS"/>
    <property type="match status" value="1"/>
</dbReference>
<dbReference type="PANTHER" id="PTHR23502:SF132">
    <property type="entry name" value="POLYAMINE TRANSPORTER 2-RELATED"/>
    <property type="match status" value="1"/>
</dbReference>
<dbReference type="InterPro" id="IPR011701">
    <property type="entry name" value="MFS"/>
</dbReference>
<feature type="transmembrane region" description="Helical" evidence="7">
    <location>
        <begin position="116"/>
        <end position="135"/>
    </location>
</feature>
<evidence type="ECO:0000313" key="10">
    <source>
        <dbReference type="Proteomes" id="UP000078561"/>
    </source>
</evidence>
<dbReference type="Proteomes" id="UP000078561">
    <property type="component" value="Unassembled WGS sequence"/>
</dbReference>
<dbReference type="AlphaFoldDB" id="A0A163K9E9"/>
<evidence type="ECO:0000313" key="9">
    <source>
        <dbReference type="EMBL" id="SAM05413.1"/>
    </source>
</evidence>
<feature type="region of interest" description="Disordered" evidence="6">
    <location>
        <begin position="1"/>
        <end position="24"/>
    </location>
</feature>
<feature type="transmembrane region" description="Helical" evidence="7">
    <location>
        <begin position="357"/>
        <end position="378"/>
    </location>
</feature>
<feature type="transmembrane region" description="Helical" evidence="7">
    <location>
        <begin position="303"/>
        <end position="325"/>
    </location>
</feature>
<feature type="transmembrane region" description="Helical" evidence="7">
    <location>
        <begin position="83"/>
        <end position="104"/>
    </location>
</feature>